<dbReference type="EC" id="4.2.3.3" evidence="3"/>
<keyword evidence="4" id="KW-1185">Reference proteome</keyword>
<dbReference type="Gene3D" id="3.40.50.1380">
    <property type="entry name" value="Methylglyoxal synthase-like domain"/>
    <property type="match status" value="1"/>
</dbReference>
<dbReference type="PROSITE" id="PS51855">
    <property type="entry name" value="MGS"/>
    <property type="match status" value="1"/>
</dbReference>
<accession>A0A931E0Q3</accession>
<evidence type="ECO:0000256" key="1">
    <source>
        <dbReference type="ARBA" id="ARBA00006287"/>
    </source>
</evidence>
<dbReference type="GO" id="GO:0019242">
    <property type="term" value="P:methylglyoxal biosynthetic process"/>
    <property type="evidence" value="ECO:0007669"/>
    <property type="project" value="InterPro"/>
</dbReference>
<dbReference type="RefSeq" id="WP_196989025.1">
    <property type="nucleotide sequence ID" value="NZ_JADWYR010000001.1"/>
</dbReference>
<reference evidence="3" key="1">
    <citation type="submission" date="2020-11" db="EMBL/GenBank/DDBJ databases">
        <title>Bacterial whole genome sequence for Panacibacter sp. DH6.</title>
        <authorList>
            <person name="Le V."/>
            <person name="Ko S."/>
            <person name="Ahn C.-Y."/>
            <person name="Oh H.-M."/>
        </authorList>
    </citation>
    <scope>NUCLEOTIDE SEQUENCE</scope>
    <source>
        <strain evidence="3">DH6</strain>
    </source>
</reference>
<dbReference type="GO" id="GO:0005829">
    <property type="term" value="C:cytosol"/>
    <property type="evidence" value="ECO:0007669"/>
    <property type="project" value="TreeGrafter"/>
</dbReference>
<gene>
    <name evidence="3" type="ORF">I5907_01750</name>
</gene>
<dbReference type="PANTHER" id="PTHR30492">
    <property type="entry name" value="METHYLGLYOXAL SYNTHASE"/>
    <property type="match status" value="1"/>
</dbReference>
<comment type="caution">
    <text evidence="3">The sequence shown here is derived from an EMBL/GenBank/DDBJ whole genome shotgun (WGS) entry which is preliminary data.</text>
</comment>
<dbReference type="InterPro" id="IPR004363">
    <property type="entry name" value="Methylgl_synth"/>
</dbReference>
<proteinExistence type="inferred from homology"/>
<dbReference type="InterPro" id="IPR036914">
    <property type="entry name" value="MGS-like_dom_sf"/>
</dbReference>
<protein>
    <submittedName>
        <fullName evidence="3">Methylglyoxal synthase</fullName>
        <ecNumber evidence="3">4.2.3.3</ecNumber>
    </submittedName>
</protein>
<dbReference type="Proteomes" id="UP000628448">
    <property type="component" value="Unassembled WGS sequence"/>
</dbReference>
<evidence type="ECO:0000313" key="3">
    <source>
        <dbReference type="EMBL" id="MBG9374943.1"/>
    </source>
</evidence>
<dbReference type="EMBL" id="JADWYR010000001">
    <property type="protein sequence ID" value="MBG9374943.1"/>
    <property type="molecule type" value="Genomic_DNA"/>
</dbReference>
<name>A0A931E0Q3_9BACT</name>
<evidence type="ECO:0000259" key="2">
    <source>
        <dbReference type="PROSITE" id="PS51855"/>
    </source>
</evidence>
<sequence length="157" mass="17258">MTTVKRIAISAQEHKKTELIEWSYFKRLALQQHQLIATGTTADILEGTVDVPVQKLQSGAMGGYKQLATMVAEGKIDALIFFSDVIHDAVNNSDIRNLLELAISKNIIVSCNRTTADHIMDSGLINEIYVPAGPSYEPATKQFANQQDPGNEVRMAV</sequence>
<dbReference type="AlphaFoldDB" id="A0A931E0Q3"/>
<dbReference type="InterPro" id="IPR011607">
    <property type="entry name" value="MGS-like_dom"/>
</dbReference>
<dbReference type="Pfam" id="PF02142">
    <property type="entry name" value="MGS"/>
    <property type="match status" value="1"/>
</dbReference>
<dbReference type="NCBIfam" id="NF003559">
    <property type="entry name" value="PRK05234.1"/>
    <property type="match status" value="1"/>
</dbReference>
<feature type="domain" description="MGS-like" evidence="2">
    <location>
        <begin position="1"/>
        <end position="157"/>
    </location>
</feature>
<comment type="similarity">
    <text evidence="1">Belongs to the methylglyoxal synthase family.</text>
</comment>
<dbReference type="SMART" id="SM00851">
    <property type="entry name" value="MGS"/>
    <property type="match status" value="1"/>
</dbReference>
<dbReference type="PANTHER" id="PTHR30492:SF0">
    <property type="entry name" value="METHYLGLYOXAL SYNTHASE"/>
    <property type="match status" value="1"/>
</dbReference>
<dbReference type="GO" id="GO:0008929">
    <property type="term" value="F:methylglyoxal synthase activity"/>
    <property type="evidence" value="ECO:0007669"/>
    <property type="project" value="UniProtKB-EC"/>
</dbReference>
<keyword evidence="3" id="KW-0456">Lyase</keyword>
<organism evidence="3 4">
    <name type="scientific">Panacibacter microcysteis</name>
    <dbReference type="NCBI Taxonomy" id="2793269"/>
    <lineage>
        <taxon>Bacteria</taxon>
        <taxon>Pseudomonadati</taxon>
        <taxon>Bacteroidota</taxon>
        <taxon>Chitinophagia</taxon>
        <taxon>Chitinophagales</taxon>
        <taxon>Chitinophagaceae</taxon>
        <taxon>Panacibacter</taxon>
    </lineage>
</organism>
<dbReference type="SUPFAM" id="SSF52335">
    <property type="entry name" value="Methylglyoxal synthase-like"/>
    <property type="match status" value="1"/>
</dbReference>
<evidence type="ECO:0000313" key="4">
    <source>
        <dbReference type="Proteomes" id="UP000628448"/>
    </source>
</evidence>